<dbReference type="Pfam" id="PF02481">
    <property type="entry name" value="DNA_processg_A"/>
    <property type="match status" value="1"/>
</dbReference>
<dbReference type="PANTHER" id="PTHR43022:SF1">
    <property type="entry name" value="PROTEIN SMF"/>
    <property type="match status" value="1"/>
</dbReference>
<dbReference type="NCBIfam" id="TIGR00732">
    <property type="entry name" value="dprA"/>
    <property type="match status" value="1"/>
</dbReference>
<comment type="similarity">
    <text evidence="1">Belongs to the DprA/Smf family.</text>
</comment>
<dbReference type="InterPro" id="IPR041614">
    <property type="entry name" value="DprA_WH"/>
</dbReference>
<dbReference type="Pfam" id="PF17782">
    <property type="entry name" value="WHD_DprA"/>
    <property type="match status" value="1"/>
</dbReference>
<dbReference type="FunCoup" id="A0A6C2YNH0">
    <property type="interactions" value="258"/>
</dbReference>
<keyword evidence="5" id="KW-1185">Reference proteome</keyword>
<dbReference type="Gene3D" id="3.40.50.450">
    <property type="match status" value="1"/>
</dbReference>
<dbReference type="InterPro" id="IPR010994">
    <property type="entry name" value="RuvA_2-like"/>
</dbReference>
<sequence>MSSIPDPDDPLADWIALSLIPGLGPILTRNLVNHFGSPGAVRRATESELLQVDGIGEKTAALFVRALQIVDPATEMQLMQQHGVRVIVYGSPEYPQRLTQIANPPMLLYVRGTILPEDSQSVAVIGSRQCTAYGRKVAERLSYDLGQAGYTVISGLARGIDACAHRGALSAKGRTLAVLAGGLAKIYPPEHRDLADEVAASGALITESPMRMQPEAGLFPSRNRLISGLVRGVVVVEANERSGTMTTVSHAAEQGREVFAIPGEVTRVESSGCHLLIRKGVRLIRGIDDLLEDLQGVDPPPPVTPPALDATRPRGKRSAPVKSPANPSSPTPTPPLGPPPVAAPMLPSGPPLDPELQAIVDLLGQPQSVDDLVRQLKRSVSELARQLMQLEMKKRVRRLPGNLYERR</sequence>
<dbReference type="GO" id="GO:0006281">
    <property type="term" value="P:DNA repair"/>
    <property type="evidence" value="ECO:0007669"/>
    <property type="project" value="InterPro"/>
</dbReference>
<dbReference type="EMBL" id="LR586016">
    <property type="protein sequence ID" value="VIP02934.1"/>
    <property type="molecule type" value="Genomic_DNA"/>
</dbReference>
<name>A0A6C2YNH0_9BACT</name>
<proteinExistence type="inferred from homology"/>
<dbReference type="SUPFAM" id="SSF102405">
    <property type="entry name" value="MCP/YpsA-like"/>
    <property type="match status" value="1"/>
</dbReference>
<evidence type="ECO:0000256" key="2">
    <source>
        <dbReference type="SAM" id="MobiDB-lite"/>
    </source>
</evidence>
<dbReference type="Proteomes" id="UP000464378">
    <property type="component" value="Chromosome"/>
</dbReference>
<dbReference type="InterPro" id="IPR003583">
    <property type="entry name" value="Hlx-hairpin-Hlx_DNA-bd_motif"/>
</dbReference>
<dbReference type="GO" id="GO:0003677">
    <property type="term" value="F:DNA binding"/>
    <property type="evidence" value="ECO:0007669"/>
    <property type="project" value="InterPro"/>
</dbReference>
<gene>
    <name evidence="4" type="ORF">GMBLW1_10260</name>
</gene>
<dbReference type="RefSeq" id="WP_162658055.1">
    <property type="nucleotide sequence ID" value="NZ_LR593887.1"/>
</dbReference>
<reference evidence="4" key="1">
    <citation type="submission" date="2019-04" db="EMBL/GenBank/DDBJ databases">
        <authorList>
            <consortium name="Science for Life Laboratories"/>
        </authorList>
    </citation>
    <scope>NUCLEOTIDE SEQUENCE</scope>
    <source>
        <strain evidence="4">MBLW1</strain>
    </source>
</reference>
<dbReference type="SMART" id="SM00278">
    <property type="entry name" value="HhH1"/>
    <property type="match status" value="2"/>
</dbReference>
<dbReference type="InterPro" id="IPR036388">
    <property type="entry name" value="WH-like_DNA-bd_sf"/>
</dbReference>
<protein>
    <recommendedName>
        <fullName evidence="3">Helix-hairpin-helix DNA-binding motif class 1 domain-containing protein</fullName>
    </recommendedName>
</protein>
<dbReference type="Pfam" id="PF14520">
    <property type="entry name" value="HHH_5"/>
    <property type="match status" value="1"/>
</dbReference>
<feature type="domain" description="Helix-hairpin-helix DNA-binding motif class 1" evidence="3">
    <location>
        <begin position="47"/>
        <end position="66"/>
    </location>
</feature>
<feature type="region of interest" description="Disordered" evidence="2">
    <location>
        <begin position="293"/>
        <end position="353"/>
    </location>
</feature>
<dbReference type="InParanoid" id="A0A6C2YNH0"/>
<dbReference type="InterPro" id="IPR003488">
    <property type="entry name" value="DprA"/>
</dbReference>
<dbReference type="SUPFAM" id="SSF47781">
    <property type="entry name" value="RuvA domain 2-like"/>
    <property type="match status" value="1"/>
</dbReference>
<evidence type="ECO:0000259" key="3">
    <source>
        <dbReference type="SMART" id="SM00278"/>
    </source>
</evidence>
<dbReference type="KEGG" id="tim:GMBLW1_10260"/>
<dbReference type="PANTHER" id="PTHR43022">
    <property type="entry name" value="PROTEIN SMF"/>
    <property type="match status" value="1"/>
</dbReference>
<evidence type="ECO:0000256" key="1">
    <source>
        <dbReference type="ARBA" id="ARBA00006525"/>
    </source>
</evidence>
<evidence type="ECO:0000313" key="4">
    <source>
        <dbReference type="EMBL" id="VIP02934.1"/>
    </source>
</evidence>
<feature type="compositionally biased region" description="Pro residues" evidence="2">
    <location>
        <begin position="327"/>
        <end position="353"/>
    </location>
</feature>
<evidence type="ECO:0000313" key="5">
    <source>
        <dbReference type="Proteomes" id="UP000464378"/>
    </source>
</evidence>
<dbReference type="EMBL" id="LR593887">
    <property type="protein sequence ID" value="VTS02890.1"/>
    <property type="molecule type" value="Genomic_DNA"/>
</dbReference>
<dbReference type="InterPro" id="IPR057666">
    <property type="entry name" value="DrpA_SLOG"/>
</dbReference>
<accession>A0A6C2YNH0</accession>
<dbReference type="Gene3D" id="1.10.10.10">
    <property type="entry name" value="Winged helix-like DNA-binding domain superfamily/Winged helix DNA-binding domain"/>
    <property type="match status" value="1"/>
</dbReference>
<dbReference type="GO" id="GO:0009294">
    <property type="term" value="P:DNA-mediated transformation"/>
    <property type="evidence" value="ECO:0007669"/>
    <property type="project" value="InterPro"/>
</dbReference>
<dbReference type="AlphaFoldDB" id="A0A6C2YNH0"/>
<organism evidence="4">
    <name type="scientific">Tuwongella immobilis</name>
    <dbReference type="NCBI Taxonomy" id="692036"/>
    <lineage>
        <taxon>Bacteria</taxon>
        <taxon>Pseudomonadati</taxon>
        <taxon>Planctomycetota</taxon>
        <taxon>Planctomycetia</taxon>
        <taxon>Gemmatales</taxon>
        <taxon>Gemmataceae</taxon>
        <taxon>Tuwongella</taxon>
    </lineage>
</organism>
<feature type="domain" description="Helix-hairpin-helix DNA-binding motif class 1" evidence="3">
    <location>
        <begin position="15"/>
        <end position="34"/>
    </location>
</feature>